<reference evidence="2" key="1">
    <citation type="submission" date="2016-10" db="EMBL/GenBank/DDBJ databases">
        <authorList>
            <person name="Varghese N."/>
            <person name="Submissions S."/>
        </authorList>
    </citation>
    <scope>NUCLEOTIDE SEQUENCE [LARGE SCALE GENOMIC DNA]</scope>
    <source>
        <strain evidence="2">CBMB127</strain>
    </source>
</reference>
<keyword evidence="2" id="KW-1185">Reference proteome</keyword>
<organism evidence="1 2">
    <name type="scientific">Methylophilus rhizosphaerae</name>
    <dbReference type="NCBI Taxonomy" id="492660"/>
    <lineage>
        <taxon>Bacteria</taxon>
        <taxon>Pseudomonadati</taxon>
        <taxon>Pseudomonadota</taxon>
        <taxon>Betaproteobacteria</taxon>
        <taxon>Nitrosomonadales</taxon>
        <taxon>Methylophilaceae</taxon>
        <taxon>Methylophilus</taxon>
    </lineage>
</organism>
<proteinExistence type="predicted"/>
<dbReference type="Proteomes" id="UP000198629">
    <property type="component" value="Unassembled WGS sequence"/>
</dbReference>
<evidence type="ECO:0000313" key="1">
    <source>
        <dbReference type="EMBL" id="SDK53811.1"/>
    </source>
</evidence>
<name>A0A1G9CQ46_9PROT</name>
<protein>
    <submittedName>
        <fullName evidence="1">Uncharacterized protein</fullName>
    </submittedName>
</protein>
<evidence type="ECO:0000313" key="2">
    <source>
        <dbReference type="Proteomes" id="UP000198629"/>
    </source>
</evidence>
<dbReference type="STRING" id="492660.SAMN05192566_1573"/>
<dbReference type="AlphaFoldDB" id="A0A1G9CQ46"/>
<sequence length="47" mass="5635">MLAWRGIMGKISFWIFNEYFCVIFDLEGTLVDVKVYAIKPVWIDYRS</sequence>
<gene>
    <name evidence="1" type="ORF">SAMN05192566_1573</name>
</gene>
<accession>A0A1G9CQ46</accession>
<dbReference type="EMBL" id="FNFX01000003">
    <property type="protein sequence ID" value="SDK53811.1"/>
    <property type="molecule type" value="Genomic_DNA"/>
</dbReference>